<dbReference type="GeneID" id="92875781"/>
<evidence type="ECO:0000313" key="2">
    <source>
        <dbReference type="EMBL" id="ADJ49869.1"/>
    </source>
</evidence>
<proteinExistence type="predicted"/>
<feature type="transmembrane region" description="Helical" evidence="1">
    <location>
        <begin position="164"/>
        <end position="186"/>
    </location>
</feature>
<accession>A0A0H3DJL5</accession>
<reference evidence="2 3" key="1">
    <citation type="journal article" date="2010" name="Cell Res.">
        <title>Complete genome sequence of the rifamycin SV-producing Amycolatopsis mediterranei U32 revealed its genetic characteristics in phylogeny and metabolism.</title>
        <authorList>
            <person name="Zhao W."/>
            <person name="Zhong Y."/>
            <person name="Yuan H."/>
            <person name="Wang J."/>
            <person name="Zheng H."/>
            <person name="Wang Y."/>
            <person name="Cen X."/>
            <person name="Xu F."/>
            <person name="Bai J."/>
            <person name="Han X."/>
            <person name="Lu G."/>
            <person name="Zhu Y."/>
            <person name="Shao Z."/>
            <person name="Yan H."/>
            <person name="Li C."/>
            <person name="Peng N."/>
            <person name="Zhang Z."/>
            <person name="Zhang Y."/>
            <person name="Lin W."/>
            <person name="Fan Y."/>
            <person name="Qin Z."/>
            <person name="Hu Y."/>
            <person name="Zhu B."/>
            <person name="Wang S."/>
            <person name="Ding X."/>
            <person name="Zhao G.P."/>
        </authorList>
    </citation>
    <scope>NUCLEOTIDE SEQUENCE [LARGE SCALE GENOMIC DNA]</scope>
    <source>
        <strain evidence="3">U-32</strain>
    </source>
</reference>
<organism evidence="2 3">
    <name type="scientific">Amycolatopsis mediterranei (strain U-32)</name>
    <dbReference type="NCBI Taxonomy" id="749927"/>
    <lineage>
        <taxon>Bacteria</taxon>
        <taxon>Bacillati</taxon>
        <taxon>Actinomycetota</taxon>
        <taxon>Actinomycetes</taxon>
        <taxon>Pseudonocardiales</taxon>
        <taxon>Pseudonocardiaceae</taxon>
        <taxon>Amycolatopsis</taxon>
    </lineage>
</organism>
<dbReference type="OrthoDB" id="3295034at2"/>
<dbReference type="AlphaFoldDB" id="A0A0H3DJL5"/>
<dbReference type="HOGENOM" id="CLU_1393778_0_0_11"/>
<dbReference type="Proteomes" id="UP000000328">
    <property type="component" value="Chromosome"/>
</dbReference>
<keyword evidence="1" id="KW-0812">Transmembrane</keyword>
<dbReference type="SUPFAM" id="SSF50118">
    <property type="entry name" value="Cell growth inhibitor/plasmid maintenance toxic component"/>
    <property type="match status" value="1"/>
</dbReference>
<dbReference type="Pfam" id="PF02452">
    <property type="entry name" value="PemK_toxin"/>
    <property type="match status" value="1"/>
</dbReference>
<dbReference type="EMBL" id="CP002000">
    <property type="protein sequence ID" value="ADJ49869.1"/>
    <property type="molecule type" value="Genomic_DNA"/>
</dbReference>
<evidence type="ECO:0000313" key="3">
    <source>
        <dbReference type="Proteomes" id="UP000000328"/>
    </source>
</evidence>
<gene>
    <name evidence="2" type="ordered locus">AMED_8169</name>
</gene>
<dbReference type="KEGG" id="amd:AMED_8169"/>
<protein>
    <submittedName>
        <fullName evidence="2">Uncharacterized protein</fullName>
    </submittedName>
</protein>
<dbReference type="PATRIC" id="fig|749927.5.peg.8491"/>
<dbReference type="InterPro" id="IPR003477">
    <property type="entry name" value="PemK-like"/>
</dbReference>
<sequence length="195" mass="20950">MYQPVPGQIWWAYVPFEDCNDGKYRPCLVLHRNGYTVRVLKITSKDKRGRSGYVRMPTSAWNASSGKSSWLQLRPVFALDYSAGSFTRFLGPCDRRTWAWAQLHHPLLAAPAGHNRAATPPGTVPALAVGALAATVLCCPVAAAGLGVASLVVNRRHPSTAVRVMGVGAVAVNGLILLLLAIVLVAGRHQATLPY</sequence>
<feature type="transmembrane region" description="Helical" evidence="1">
    <location>
        <begin position="126"/>
        <end position="152"/>
    </location>
</feature>
<dbReference type="eggNOG" id="ENOG502ZDVT">
    <property type="taxonomic scope" value="Bacteria"/>
</dbReference>
<name>A0A0H3DJL5_AMYMU</name>
<evidence type="ECO:0000256" key="1">
    <source>
        <dbReference type="SAM" id="Phobius"/>
    </source>
</evidence>
<keyword evidence="1" id="KW-0472">Membrane</keyword>
<dbReference type="GO" id="GO:0003677">
    <property type="term" value="F:DNA binding"/>
    <property type="evidence" value="ECO:0007669"/>
    <property type="project" value="InterPro"/>
</dbReference>
<keyword evidence="1" id="KW-1133">Transmembrane helix</keyword>
<dbReference type="RefSeq" id="WP_013229900.1">
    <property type="nucleotide sequence ID" value="NC_014318.1"/>
</dbReference>